<protein>
    <submittedName>
        <fullName evidence="11">Root hair defective 3 GTP-binding protein</fullName>
    </submittedName>
</protein>
<keyword evidence="1" id="KW-0812">Transmembrane</keyword>
<evidence type="ECO:0000256" key="9">
    <source>
        <dbReference type="PROSITE-ProRule" id="PRU01052"/>
    </source>
</evidence>
<keyword evidence="3" id="KW-0378">Hydrolase</keyword>
<dbReference type="InterPro" id="IPR027417">
    <property type="entry name" value="P-loop_NTPase"/>
</dbReference>
<dbReference type="FunFam" id="3.40.50.300:FF:002271">
    <property type="entry name" value="Protein ROOT HAIR DEFECTIVE 3 homolog"/>
    <property type="match status" value="1"/>
</dbReference>
<dbReference type="GO" id="GO:0016320">
    <property type="term" value="P:endoplasmic reticulum membrane fusion"/>
    <property type="evidence" value="ECO:0007669"/>
    <property type="project" value="TreeGrafter"/>
</dbReference>
<accession>A0A1R3GLJ0</accession>
<evidence type="ECO:0000256" key="4">
    <source>
        <dbReference type="ARBA" id="ARBA00022824"/>
    </source>
</evidence>
<dbReference type="InterPro" id="IPR046758">
    <property type="entry name" value="Sey1/RHD3-like_3HB"/>
</dbReference>
<dbReference type="Pfam" id="PF20428">
    <property type="entry name" value="Sey1_3HB"/>
    <property type="match status" value="1"/>
</dbReference>
<keyword evidence="2" id="KW-0547">Nucleotide-binding</keyword>
<dbReference type="PANTHER" id="PTHR45923:SF20">
    <property type="entry name" value="PROTEIN ROOT HAIR DEFECTIVE 3 HOMOLOG 2"/>
    <property type="match status" value="1"/>
</dbReference>
<dbReference type="CDD" id="cd01851">
    <property type="entry name" value="GBP"/>
    <property type="match status" value="1"/>
</dbReference>
<dbReference type="GO" id="GO:0005783">
    <property type="term" value="C:endoplasmic reticulum"/>
    <property type="evidence" value="ECO:0007669"/>
    <property type="project" value="TreeGrafter"/>
</dbReference>
<evidence type="ECO:0000256" key="8">
    <source>
        <dbReference type="ARBA" id="ARBA00023136"/>
    </source>
</evidence>
<dbReference type="Proteomes" id="UP000188268">
    <property type="component" value="Unassembled WGS sequence"/>
</dbReference>
<keyword evidence="4" id="KW-0256">Endoplasmic reticulum</keyword>
<evidence type="ECO:0000256" key="1">
    <source>
        <dbReference type="ARBA" id="ARBA00022692"/>
    </source>
</evidence>
<dbReference type="GO" id="GO:0005525">
    <property type="term" value="F:GTP binding"/>
    <property type="evidence" value="ECO:0007669"/>
    <property type="project" value="UniProtKB-KW"/>
</dbReference>
<dbReference type="InterPro" id="IPR030386">
    <property type="entry name" value="G_GB1_RHD3_dom"/>
</dbReference>
<dbReference type="PANTHER" id="PTHR45923">
    <property type="entry name" value="PROTEIN SEY1"/>
    <property type="match status" value="1"/>
</dbReference>
<dbReference type="OrthoDB" id="1597724at2759"/>
<dbReference type="OMA" id="MENRTVQ"/>
<comment type="caution">
    <text evidence="11">The sequence shown here is derived from an EMBL/GenBank/DDBJ whole genome shotgun (WGS) entry which is preliminary data.</text>
</comment>
<gene>
    <name evidence="11" type="ORF">CCACVL1_25195</name>
</gene>
<dbReference type="GO" id="GO:0003924">
    <property type="term" value="F:GTPase activity"/>
    <property type="evidence" value="ECO:0007669"/>
    <property type="project" value="TreeGrafter"/>
</dbReference>
<dbReference type="STRING" id="210143.A0A1R3GLJ0"/>
<dbReference type="Gramene" id="OMO58968">
    <property type="protein sequence ID" value="OMO58968"/>
    <property type="gene ID" value="CCACVL1_25195"/>
</dbReference>
<feature type="domain" description="GB1/RHD3-type G" evidence="10">
    <location>
        <begin position="33"/>
        <end position="250"/>
    </location>
</feature>
<dbReference type="PROSITE" id="PS51715">
    <property type="entry name" value="G_GB1_RHD3"/>
    <property type="match status" value="1"/>
</dbReference>
<keyword evidence="12" id="KW-1185">Reference proteome</keyword>
<dbReference type="Gene3D" id="3.40.50.300">
    <property type="entry name" value="P-loop containing nucleotide triphosphate hydrolases"/>
    <property type="match status" value="1"/>
</dbReference>
<organism evidence="11 12">
    <name type="scientific">Corchorus capsularis</name>
    <name type="common">Jute</name>
    <dbReference type="NCBI Taxonomy" id="210143"/>
    <lineage>
        <taxon>Eukaryota</taxon>
        <taxon>Viridiplantae</taxon>
        <taxon>Streptophyta</taxon>
        <taxon>Embryophyta</taxon>
        <taxon>Tracheophyta</taxon>
        <taxon>Spermatophyta</taxon>
        <taxon>Magnoliopsida</taxon>
        <taxon>eudicotyledons</taxon>
        <taxon>Gunneridae</taxon>
        <taxon>Pentapetalae</taxon>
        <taxon>rosids</taxon>
        <taxon>malvids</taxon>
        <taxon>Malvales</taxon>
        <taxon>Malvaceae</taxon>
        <taxon>Grewioideae</taxon>
        <taxon>Apeibeae</taxon>
        <taxon>Corchorus</taxon>
    </lineage>
</organism>
<evidence type="ECO:0000256" key="5">
    <source>
        <dbReference type="ARBA" id="ARBA00022989"/>
    </source>
</evidence>
<keyword evidence="8" id="KW-0472">Membrane</keyword>
<evidence type="ECO:0000259" key="10">
    <source>
        <dbReference type="PROSITE" id="PS51715"/>
    </source>
</evidence>
<proteinExistence type="inferred from homology"/>
<dbReference type="Pfam" id="PF05879">
    <property type="entry name" value="RHD3_GTPase"/>
    <property type="match status" value="1"/>
</dbReference>
<evidence type="ECO:0000256" key="6">
    <source>
        <dbReference type="ARBA" id="ARBA00023054"/>
    </source>
</evidence>
<comment type="similarity">
    <text evidence="9">Belongs to the TRAFAC class dynamin-like GTPase superfamily. GB1/RHD3 GTPase family.</text>
</comment>
<dbReference type="AlphaFoldDB" id="A0A1R3GLJ0"/>
<keyword evidence="6" id="KW-0175">Coiled coil</keyword>
<dbReference type="SUPFAM" id="SSF52540">
    <property type="entry name" value="P-loop containing nucleoside triphosphate hydrolases"/>
    <property type="match status" value="1"/>
</dbReference>
<keyword evidence="5" id="KW-1133">Transmembrane helix</keyword>
<evidence type="ECO:0000256" key="3">
    <source>
        <dbReference type="ARBA" id="ARBA00022801"/>
    </source>
</evidence>
<evidence type="ECO:0000313" key="11">
    <source>
        <dbReference type="EMBL" id="OMO58968.1"/>
    </source>
</evidence>
<keyword evidence="7" id="KW-0342">GTP-binding</keyword>
<sequence length="554" mass="62325">MENRTVQMIDGDGKFNPAEVEQFMQATGLSNCGNSYVVVSIMGPQSSGKSTLLNHLFQTKFREMDAFNGRGQTTHGVWVAKPKCAAEKPFMVAMDIEGADGGERGPDDTAFEKQSALFALAISDIVMINMWCHDVGREQGACKPLLRTVFEVMKRIFSARKITLLFVLRDRTKTPLEHLDQILRKDTEQIWKSVCQPTIHVNTPLSEYFNVRGGHCFTKLELQEELFKEQVAQLRQLLLNRTKHRDGEAIVPASEFCFSAQRIWEEIKDNKDLNLPSHKVLVATVHCEEIANQKLQQLQSDKHLLALQRDSQSGSISGFGSKLSSILDNYLSEYDKEVLNFDEGVRTEKRKQLISKALDFMHPAYLKLLNHLHSEAFESFKHQLEEMLNRGEGFSASVKSCSISAMSKFDKGSADAAIRQANWDTSDIREKLCNDISNEKLPQWKDFYKISPEDTLITPLGCRALWRGFKEGIDERFQEAKWVKFKNGAKKFLVGTFNVAQITLSAAATLNGLPIQPIPIPLPRGTQALQTAIDEVVEDIAADASGEGFSEEKD</sequence>
<evidence type="ECO:0000256" key="2">
    <source>
        <dbReference type="ARBA" id="ARBA00022741"/>
    </source>
</evidence>
<reference evidence="11 12" key="1">
    <citation type="submission" date="2013-09" db="EMBL/GenBank/DDBJ databases">
        <title>Corchorus capsularis genome sequencing.</title>
        <authorList>
            <person name="Alam M."/>
            <person name="Haque M.S."/>
            <person name="Islam M.S."/>
            <person name="Emdad E.M."/>
            <person name="Islam M.M."/>
            <person name="Ahmed B."/>
            <person name="Halim A."/>
            <person name="Hossen Q.M.M."/>
            <person name="Hossain M.Z."/>
            <person name="Ahmed R."/>
            <person name="Khan M.M."/>
            <person name="Islam R."/>
            <person name="Rashid M.M."/>
            <person name="Khan S.A."/>
            <person name="Rahman M.S."/>
            <person name="Alam M."/>
        </authorList>
    </citation>
    <scope>NUCLEOTIDE SEQUENCE [LARGE SCALE GENOMIC DNA]</scope>
    <source>
        <strain evidence="12">cv. CVL-1</strain>
        <tissue evidence="11">Whole seedling</tissue>
    </source>
</reference>
<name>A0A1R3GLJ0_COCAP</name>
<dbReference type="EMBL" id="AWWV01014053">
    <property type="protein sequence ID" value="OMO58968.1"/>
    <property type="molecule type" value="Genomic_DNA"/>
</dbReference>
<evidence type="ECO:0000256" key="7">
    <source>
        <dbReference type="ARBA" id="ARBA00023134"/>
    </source>
</evidence>
<evidence type="ECO:0000313" key="12">
    <source>
        <dbReference type="Proteomes" id="UP000188268"/>
    </source>
</evidence>
<dbReference type="InterPro" id="IPR008803">
    <property type="entry name" value="RHD3/Sey1"/>
</dbReference>